<evidence type="ECO:0000313" key="2">
    <source>
        <dbReference type="Proteomes" id="UP001595850"/>
    </source>
</evidence>
<evidence type="ECO:0008006" key="3">
    <source>
        <dbReference type="Google" id="ProtNLM"/>
    </source>
</evidence>
<proteinExistence type="predicted"/>
<gene>
    <name evidence="1" type="ORF">ACFOWE_19755</name>
</gene>
<organism evidence="1 2">
    <name type="scientific">Planomonospora corallina</name>
    <dbReference type="NCBI Taxonomy" id="1806052"/>
    <lineage>
        <taxon>Bacteria</taxon>
        <taxon>Bacillati</taxon>
        <taxon>Actinomycetota</taxon>
        <taxon>Actinomycetes</taxon>
        <taxon>Streptosporangiales</taxon>
        <taxon>Streptosporangiaceae</taxon>
        <taxon>Planomonospora</taxon>
    </lineage>
</organism>
<dbReference type="Proteomes" id="UP001595850">
    <property type="component" value="Unassembled WGS sequence"/>
</dbReference>
<reference evidence="2" key="1">
    <citation type="journal article" date="2019" name="Int. J. Syst. Evol. Microbiol.">
        <title>The Global Catalogue of Microorganisms (GCM) 10K type strain sequencing project: providing services to taxonomists for standard genome sequencing and annotation.</title>
        <authorList>
            <consortium name="The Broad Institute Genomics Platform"/>
            <consortium name="The Broad Institute Genome Sequencing Center for Infectious Disease"/>
            <person name="Wu L."/>
            <person name="Ma J."/>
        </authorList>
    </citation>
    <scope>NUCLEOTIDE SEQUENCE [LARGE SCALE GENOMIC DNA]</scope>
    <source>
        <strain evidence="2">TBRC 4489</strain>
    </source>
</reference>
<protein>
    <recommendedName>
        <fullName evidence="3">PE family protein</fullName>
    </recommendedName>
</protein>
<name>A0ABV8I9I1_9ACTN</name>
<dbReference type="RefSeq" id="WP_377289896.1">
    <property type="nucleotide sequence ID" value="NZ_JBHSBM010000023.1"/>
</dbReference>
<dbReference type="EMBL" id="JBHSBM010000023">
    <property type="protein sequence ID" value="MFC4060545.1"/>
    <property type="molecule type" value="Genomic_DNA"/>
</dbReference>
<accession>A0ABV8I9I1</accession>
<evidence type="ECO:0000313" key="1">
    <source>
        <dbReference type="EMBL" id="MFC4060545.1"/>
    </source>
</evidence>
<sequence length="102" mass="11602">MADRMVPNPLHARLREILAEVEERGGEIRQAYQRPLEVMGPGAVWTGPTAEKWAGELQERHHLLARLARRVADAVEEELRRRPAMVTEAEAEAIRRTMAGRL</sequence>
<keyword evidence="2" id="KW-1185">Reference proteome</keyword>
<comment type="caution">
    <text evidence="1">The sequence shown here is derived from an EMBL/GenBank/DDBJ whole genome shotgun (WGS) entry which is preliminary data.</text>
</comment>